<name>N0E566_9MICO</name>
<organism evidence="9 10">
    <name type="scientific">Phycicoccus elongatus Lp2</name>
    <dbReference type="NCBI Taxonomy" id="1193181"/>
    <lineage>
        <taxon>Bacteria</taxon>
        <taxon>Bacillati</taxon>
        <taxon>Actinomycetota</taxon>
        <taxon>Actinomycetes</taxon>
        <taxon>Micrococcales</taxon>
        <taxon>Intrasporangiaceae</taxon>
        <taxon>Phycicoccus</taxon>
    </lineage>
</organism>
<dbReference type="RefSeq" id="WP_010850978.1">
    <property type="nucleotide sequence ID" value="NZ_HF570956.1"/>
</dbReference>
<keyword evidence="5" id="KW-0560">Oxidoreductase</keyword>
<comment type="cofactor">
    <cofactor evidence="1 5">
        <name>FAD</name>
        <dbReference type="ChEBI" id="CHEBI:57692"/>
    </cofactor>
</comment>
<evidence type="ECO:0000259" key="7">
    <source>
        <dbReference type="Pfam" id="PF02770"/>
    </source>
</evidence>
<dbReference type="AlphaFoldDB" id="N0E566"/>
<dbReference type="InterPro" id="IPR036250">
    <property type="entry name" value="AcylCo_DH-like_C"/>
</dbReference>
<sequence length="541" mass="57564">MATHEVTNQVPDFVGHDLFATDPVLVDAIQRWGDARDADDLGGLGRLANAEPTQAHADRADRHTPILRTHDRTGRRIDEVDYDPSYHWLMARAIGHGLTAEAWTRPTGSVAHLRRAVGFHLWSQAEAGHLCPISMTYAAAPALRSNPTLAAEVLPRIASRHYDSPLAPLATKSGATMGMGMTEKQGGSDVRANTTVAVPDGDVHRLTGHKWFCSAPMSDAFLVLANTESGSSCFFVPRVLPDGERNRFAVQRLKDKLGNRSNASSEVEFEGTVGTLVGEEGRGIRTIIDMVASTRLDCVLGSAAGMRAALTRAIWHARHRSAFGARLVDQPLMQNVLADLALESEAATLLGLRLAAAVDHGDTDVSRLGVAVGKFWVCKRTPPVVAEALECLGGAGYVEENGLARLYREAPLNSIWEGSGNVNALDVVRALTRQPAALAALGKELALARGHSTTLDAAIDRVESAHAEALGADAQLRARRLVEHLAITLQAALLVQHSPAIVADAFVASRLGGEHGHTFGTLSGVSAAHAGALVDRAFLPA</sequence>
<dbReference type="InterPro" id="IPR009100">
    <property type="entry name" value="AcylCoA_DH/oxidase_NM_dom_sf"/>
</dbReference>
<dbReference type="Gene3D" id="1.20.140.10">
    <property type="entry name" value="Butyryl-CoA Dehydrogenase, subunit A, domain 3"/>
    <property type="match status" value="1"/>
</dbReference>
<dbReference type="SUPFAM" id="SSF47203">
    <property type="entry name" value="Acyl-CoA dehydrogenase C-terminal domain-like"/>
    <property type="match status" value="1"/>
</dbReference>
<dbReference type="HOGENOM" id="CLU_016513_0_0_11"/>
<dbReference type="EMBL" id="CAIZ01000154">
    <property type="protein sequence ID" value="CCH71146.1"/>
    <property type="molecule type" value="Genomic_DNA"/>
</dbReference>
<comment type="similarity">
    <text evidence="2 5">Belongs to the acyl-CoA dehydrogenase family.</text>
</comment>
<evidence type="ECO:0000259" key="6">
    <source>
        <dbReference type="Pfam" id="PF00441"/>
    </source>
</evidence>
<dbReference type="Pfam" id="PF18158">
    <property type="entry name" value="AidB_N"/>
    <property type="match status" value="1"/>
</dbReference>
<evidence type="ECO:0000256" key="3">
    <source>
        <dbReference type="ARBA" id="ARBA00022630"/>
    </source>
</evidence>
<dbReference type="SUPFAM" id="SSF56645">
    <property type="entry name" value="Acyl-CoA dehydrogenase NM domain-like"/>
    <property type="match status" value="1"/>
</dbReference>
<keyword evidence="3 5" id="KW-0285">Flavoprotein</keyword>
<dbReference type="Pfam" id="PF02770">
    <property type="entry name" value="Acyl-CoA_dh_M"/>
    <property type="match status" value="1"/>
</dbReference>
<dbReference type="InterPro" id="IPR041504">
    <property type="entry name" value="AidB_N"/>
</dbReference>
<evidence type="ECO:0000313" key="10">
    <source>
        <dbReference type="Proteomes" id="UP000013167"/>
    </source>
</evidence>
<dbReference type="InterPro" id="IPR006089">
    <property type="entry name" value="Acyl-CoA_DH_CS"/>
</dbReference>
<dbReference type="Gene3D" id="2.40.110.20">
    <property type="match status" value="1"/>
</dbReference>
<dbReference type="InterPro" id="IPR006091">
    <property type="entry name" value="Acyl-CoA_Oxase/DH_mid-dom"/>
</dbReference>
<dbReference type="Gene3D" id="6.10.250.600">
    <property type="match status" value="1"/>
</dbReference>
<dbReference type="PANTHER" id="PTHR42707">
    <property type="entry name" value="ACYL-COA DEHYDROGENASE"/>
    <property type="match status" value="1"/>
</dbReference>
<reference evidence="9 10" key="1">
    <citation type="journal article" date="2013" name="ISME J.">
        <title>A metabolic model for members of the genus Tetrasphaera involved in enhanced biological phosphorus removal.</title>
        <authorList>
            <person name="Kristiansen R."/>
            <person name="Nguyen H.T.T."/>
            <person name="Saunders A.M."/>
            <person name="Nielsen J.L."/>
            <person name="Wimmer R."/>
            <person name="Le V.Q."/>
            <person name="McIlroy S.J."/>
            <person name="Petrovski S."/>
            <person name="Seviour R.J."/>
            <person name="Calteau A."/>
            <person name="Nielsen K.L."/>
            <person name="Nielsen P.H."/>
        </authorList>
    </citation>
    <scope>NUCLEOTIDE SEQUENCE [LARGE SCALE GENOMIC DNA]</scope>
    <source>
        <strain evidence="9 10">Lp2</strain>
    </source>
</reference>
<dbReference type="Pfam" id="PF00441">
    <property type="entry name" value="Acyl-CoA_dh_1"/>
    <property type="match status" value="1"/>
</dbReference>
<evidence type="ECO:0000256" key="5">
    <source>
        <dbReference type="RuleBase" id="RU362125"/>
    </source>
</evidence>
<protein>
    <submittedName>
        <fullName evidence="9">Protein AidB</fullName>
    </submittedName>
</protein>
<gene>
    <name evidence="9" type="primary">aidB</name>
    <name evidence="9" type="ORF">BN10_810019</name>
</gene>
<dbReference type="PROSITE" id="PS00073">
    <property type="entry name" value="ACYL_COA_DH_2"/>
    <property type="match status" value="1"/>
</dbReference>
<feature type="domain" description="Acyl-CoA oxidase/dehydrogenase middle" evidence="7">
    <location>
        <begin position="179"/>
        <end position="270"/>
    </location>
</feature>
<keyword evidence="10" id="KW-1185">Reference proteome</keyword>
<dbReference type="OrthoDB" id="9771038at2"/>
<evidence type="ECO:0000256" key="4">
    <source>
        <dbReference type="ARBA" id="ARBA00022827"/>
    </source>
</evidence>
<dbReference type="STRING" id="1193181.BN10_810019"/>
<dbReference type="InterPro" id="IPR052904">
    <property type="entry name" value="Acyl-CoA_dehydrogenase-like"/>
</dbReference>
<proteinExistence type="inferred from homology"/>
<dbReference type="InterPro" id="IPR009075">
    <property type="entry name" value="AcylCo_DH/oxidase_C"/>
</dbReference>
<dbReference type="PANTHER" id="PTHR42707:SF3">
    <property type="entry name" value="ACYL-COA DEHYDROGENASE AIDB-RELATED"/>
    <property type="match status" value="1"/>
</dbReference>
<feature type="domain" description="Adaptive response protein AidB N-terminal" evidence="8">
    <location>
        <begin position="8"/>
        <end position="164"/>
    </location>
</feature>
<dbReference type="Proteomes" id="UP000013167">
    <property type="component" value="Unassembled WGS sequence"/>
</dbReference>
<evidence type="ECO:0000313" key="9">
    <source>
        <dbReference type="EMBL" id="CCH71146.1"/>
    </source>
</evidence>
<evidence type="ECO:0000256" key="2">
    <source>
        <dbReference type="ARBA" id="ARBA00009347"/>
    </source>
</evidence>
<evidence type="ECO:0000259" key="8">
    <source>
        <dbReference type="Pfam" id="PF18158"/>
    </source>
</evidence>
<keyword evidence="4 5" id="KW-0274">FAD</keyword>
<evidence type="ECO:0000256" key="1">
    <source>
        <dbReference type="ARBA" id="ARBA00001974"/>
    </source>
</evidence>
<dbReference type="eggNOG" id="COG1960">
    <property type="taxonomic scope" value="Bacteria"/>
</dbReference>
<dbReference type="GO" id="GO:0003995">
    <property type="term" value="F:acyl-CoA dehydrogenase activity"/>
    <property type="evidence" value="ECO:0007669"/>
    <property type="project" value="InterPro"/>
</dbReference>
<accession>N0E566</accession>
<feature type="domain" description="Acyl-CoA dehydrogenase/oxidase C-terminal" evidence="6">
    <location>
        <begin position="281"/>
        <end position="431"/>
    </location>
</feature>
<comment type="caution">
    <text evidence="9">The sequence shown here is derived from an EMBL/GenBank/DDBJ whole genome shotgun (WGS) entry which is preliminary data.</text>
</comment>